<accession>A0A6A6GGA4</accession>
<dbReference type="OrthoDB" id="10511872at2759"/>
<evidence type="ECO:0000313" key="3">
    <source>
        <dbReference type="Proteomes" id="UP000799538"/>
    </source>
</evidence>
<keyword evidence="3" id="KW-1185">Reference proteome</keyword>
<organism evidence="2 3">
    <name type="scientific">Elsinoe ampelina</name>
    <dbReference type="NCBI Taxonomy" id="302913"/>
    <lineage>
        <taxon>Eukaryota</taxon>
        <taxon>Fungi</taxon>
        <taxon>Dikarya</taxon>
        <taxon>Ascomycota</taxon>
        <taxon>Pezizomycotina</taxon>
        <taxon>Dothideomycetes</taxon>
        <taxon>Dothideomycetidae</taxon>
        <taxon>Myriangiales</taxon>
        <taxon>Elsinoaceae</taxon>
        <taxon>Elsinoe</taxon>
    </lineage>
</organism>
<sequence length="252" mass="28542">MPADRSTPRTLELPVRQRAPRVRRAALGRPLHTSRTILPDQRQYFPEQHLPLTEQQLTPSEPQPIQPGQALAPPAGEPVLPTQQQPLPEGQPSPPDQVSQPTPTEAPLNPRLQSSLSNPLPDRGFAHLYGHSPLTVDQLRARHRARLLYRDLLRNIPTTGSIVAGPEEVGRWADEYLLPLVVELAEQSDWTRARVVSVLFERELAGVKWALEMREWGWEGRSEWMEWEPRQVPPVDLEAFWLWGGYGFGSQG</sequence>
<dbReference type="EMBL" id="ML992505">
    <property type="protein sequence ID" value="KAF2224543.1"/>
    <property type="molecule type" value="Genomic_DNA"/>
</dbReference>
<protein>
    <submittedName>
        <fullName evidence="2">Uncharacterized protein</fullName>
    </submittedName>
</protein>
<feature type="region of interest" description="Disordered" evidence="1">
    <location>
        <begin position="1"/>
        <end position="119"/>
    </location>
</feature>
<dbReference type="AlphaFoldDB" id="A0A6A6GGA4"/>
<name>A0A6A6GGA4_9PEZI</name>
<proteinExistence type="predicted"/>
<evidence type="ECO:0000256" key="1">
    <source>
        <dbReference type="SAM" id="MobiDB-lite"/>
    </source>
</evidence>
<dbReference type="Proteomes" id="UP000799538">
    <property type="component" value="Unassembled WGS sequence"/>
</dbReference>
<gene>
    <name evidence="2" type="ORF">BDZ85DRAFT_103703</name>
</gene>
<reference evidence="3" key="1">
    <citation type="journal article" date="2020" name="Stud. Mycol.">
        <title>101 Dothideomycetes genomes: A test case for predicting lifestyles and emergence of pathogens.</title>
        <authorList>
            <person name="Haridas S."/>
            <person name="Albert R."/>
            <person name="Binder M."/>
            <person name="Bloem J."/>
            <person name="LaButti K."/>
            <person name="Salamov A."/>
            <person name="Andreopoulos B."/>
            <person name="Baker S."/>
            <person name="Barry K."/>
            <person name="Bills G."/>
            <person name="Bluhm B."/>
            <person name="Cannon C."/>
            <person name="Castanera R."/>
            <person name="Culley D."/>
            <person name="Daum C."/>
            <person name="Ezra D."/>
            <person name="Gonzalez J."/>
            <person name="Henrissat B."/>
            <person name="Kuo A."/>
            <person name="Liang C."/>
            <person name="Lipzen A."/>
            <person name="Lutzoni F."/>
            <person name="Magnuson J."/>
            <person name="Mondo S."/>
            <person name="Nolan M."/>
            <person name="Ohm R."/>
            <person name="Pangilinan J."/>
            <person name="Park H.-J."/>
            <person name="Ramirez L."/>
            <person name="Alfaro M."/>
            <person name="Sun H."/>
            <person name="Tritt A."/>
            <person name="Yoshinaga Y."/>
            <person name="Zwiers L.-H."/>
            <person name="Turgeon B."/>
            <person name="Goodwin S."/>
            <person name="Spatafora J."/>
            <person name="Crous P."/>
            <person name="Grigoriev I."/>
        </authorList>
    </citation>
    <scope>NUCLEOTIDE SEQUENCE [LARGE SCALE GENOMIC DNA]</scope>
    <source>
        <strain evidence="3">CECT 20119</strain>
    </source>
</reference>
<evidence type="ECO:0000313" key="2">
    <source>
        <dbReference type="EMBL" id="KAF2224543.1"/>
    </source>
</evidence>